<evidence type="ECO:0000256" key="1">
    <source>
        <dbReference type="SAM" id="MobiDB-lite"/>
    </source>
</evidence>
<dbReference type="Proteomes" id="UP000253551">
    <property type="component" value="Unassembled WGS sequence"/>
</dbReference>
<dbReference type="STRING" id="4846.A0A367JA22"/>
<dbReference type="AlphaFoldDB" id="A0A367JA22"/>
<dbReference type="OrthoDB" id="2430277at2759"/>
<feature type="domain" description="WH2" evidence="2">
    <location>
        <begin position="1"/>
        <end position="18"/>
    </location>
</feature>
<organism evidence="3 4">
    <name type="scientific">Rhizopus stolonifer</name>
    <name type="common">Rhizopus nigricans</name>
    <dbReference type="NCBI Taxonomy" id="4846"/>
    <lineage>
        <taxon>Eukaryota</taxon>
        <taxon>Fungi</taxon>
        <taxon>Fungi incertae sedis</taxon>
        <taxon>Mucoromycota</taxon>
        <taxon>Mucoromycotina</taxon>
        <taxon>Mucoromycetes</taxon>
        <taxon>Mucorales</taxon>
        <taxon>Mucorineae</taxon>
        <taxon>Rhizopodaceae</taxon>
        <taxon>Rhizopus</taxon>
    </lineage>
</organism>
<feature type="compositionally biased region" description="Gly residues" evidence="1">
    <location>
        <begin position="33"/>
        <end position="42"/>
    </location>
</feature>
<dbReference type="Pfam" id="PF02205">
    <property type="entry name" value="WH2"/>
    <property type="match status" value="1"/>
</dbReference>
<evidence type="ECO:0000259" key="2">
    <source>
        <dbReference type="PROSITE" id="PS51082"/>
    </source>
</evidence>
<sequence length="349" mass="35580">MDNALLAQIQKGRKLKKTETNDRSAPSVAGSKPAGGGGGGGRPMNNIARPPVPGMAQPPSISHTASAPAPPSTGPQLGGLFTNGMPTLRKTRGAAVDTGRGFSTPSLQNTPPAPPSAPPSAPSVAKPLFHNQTLPRGFKMPPVPGRGLPTPSAAPPAPLAPAPPPPPPIVASGVPPKTQASLAPPAPPPPPPSVASGVSPRTQASLVPPIPGRSRSNSSPQRPVPPTPPRMVPSPPTSPVAPRTAMAVPPALPPGRPRASSASAPNTPPPIPKVATRGPLAPRSPLPPPPMGKPFARPSYNVPLTEGGKYTFRSLSDLPKPRQFTRSTHVYPSGENKGNAYPLSYDKTY</sequence>
<reference evidence="3 4" key="1">
    <citation type="journal article" date="2018" name="G3 (Bethesda)">
        <title>Phylogenetic and Phylogenomic Definition of Rhizopus Species.</title>
        <authorList>
            <person name="Gryganskyi A.P."/>
            <person name="Golan J."/>
            <person name="Dolatabadi S."/>
            <person name="Mondo S."/>
            <person name="Robb S."/>
            <person name="Idnurm A."/>
            <person name="Muszewska A."/>
            <person name="Steczkiewicz K."/>
            <person name="Masonjones S."/>
            <person name="Liao H.L."/>
            <person name="Gajdeczka M.T."/>
            <person name="Anike F."/>
            <person name="Vuek A."/>
            <person name="Anishchenko I.M."/>
            <person name="Voigt K."/>
            <person name="de Hoog G.S."/>
            <person name="Smith M.E."/>
            <person name="Heitman J."/>
            <person name="Vilgalys R."/>
            <person name="Stajich J.E."/>
        </authorList>
    </citation>
    <scope>NUCLEOTIDE SEQUENCE [LARGE SCALE GENOMIC DNA]</scope>
    <source>
        <strain evidence="3 4">LSU 92-RS-03</strain>
    </source>
</reference>
<comment type="caution">
    <text evidence="3">The sequence shown here is derived from an EMBL/GenBank/DDBJ whole genome shotgun (WGS) entry which is preliminary data.</text>
</comment>
<dbReference type="InterPro" id="IPR003124">
    <property type="entry name" value="WH2_dom"/>
</dbReference>
<evidence type="ECO:0000313" key="4">
    <source>
        <dbReference type="Proteomes" id="UP000253551"/>
    </source>
</evidence>
<gene>
    <name evidence="3" type="ORF">CU098_008546</name>
</gene>
<accession>A0A367JA22</accession>
<dbReference type="EMBL" id="PJQM01003860">
    <property type="protein sequence ID" value="RCH86788.1"/>
    <property type="molecule type" value="Genomic_DNA"/>
</dbReference>
<feature type="compositionally biased region" description="Pro residues" evidence="1">
    <location>
        <begin position="282"/>
        <end position="292"/>
    </location>
</feature>
<feature type="compositionally biased region" description="Pro residues" evidence="1">
    <location>
        <begin position="111"/>
        <end position="121"/>
    </location>
</feature>
<proteinExistence type="predicted"/>
<feature type="region of interest" description="Disordered" evidence="1">
    <location>
        <begin position="1"/>
        <end position="349"/>
    </location>
</feature>
<protein>
    <recommendedName>
        <fullName evidence="2">WH2 domain-containing protein</fullName>
    </recommendedName>
</protein>
<feature type="compositionally biased region" description="Low complexity" evidence="1">
    <location>
        <begin position="170"/>
        <end position="183"/>
    </location>
</feature>
<name>A0A367JA22_RHIST</name>
<keyword evidence="4" id="KW-1185">Reference proteome</keyword>
<feature type="compositionally biased region" description="Pro residues" evidence="1">
    <location>
        <begin position="184"/>
        <end position="193"/>
    </location>
</feature>
<feature type="compositionally biased region" description="Polar residues" evidence="1">
    <location>
        <begin position="101"/>
        <end position="110"/>
    </location>
</feature>
<feature type="compositionally biased region" description="Low complexity" evidence="1">
    <location>
        <begin position="58"/>
        <end position="67"/>
    </location>
</feature>
<dbReference type="PROSITE" id="PS51082">
    <property type="entry name" value="WH2"/>
    <property type="match status" value="1"/>
</dbReference>
<feature type="compositionally biased region" description="Pro residues" evidence="1">
    <location>
        <begin position="222"/>
        <end position="239"/>
    </location>
</feature>
<evidence type="ECO:0000313" key="3">
    <source>
        <dbReference type="EMBL" id="RCH86788.1"/>
    </source>
</evidence>
<dbReference type="GO" id="GO:0003779">
    <property type="term" value="F:actin binding"/>
    <property type="evidence" value="ECO:0007669"/>
    <property type="project" value="InterPro"/>
</dbReference>
<feature type="compositionally biased region" description="Pro residues" evidence="1">
    <location>
        <begin position="152"/>
        <end position="169"/>
    </location>
</feature>